<dbReference type="InterPro" id="IPR002110">
    <property type="entry name" value="Ankyrin_rpt"/>
</dbReference>
<dbReference type="InterPro" id="IPR036770">
    <property type="entry name" value="Ankyrin_rpt-contain_sf"/>
</dbReference>
<dbReference type="SMART" id="SM00248">
    <property type="entry name" value="ANK"/>
    <property type="match status" value="8"/>
</dbReference>
<evidence type="ECO:0000313" key="6">
    <source>
        <dbReference type="EMBL" id="PGH05992.1"/>
    </source>
</evidence>
<evidence type="ECO:0000256" key="1">
    <source>
        <dbReference type="ARBA" id="ARBA00022737"/>
    </source>
</evidence>
<evidence type="ECO:0000256" key="5">
    <source>
        <dbReference type="SAM" id="SignalP"/>
    </source>
</evidence>
<dbReference type="PANTHER" id="PTHR24161:SF119">
    <property type="entry name" value="ANKYRIN REPEAT DOMAIN 44"/>
    <property type="match status" value="1"/>
</dbReference>
<evidence type="ECO:0000256" key="4">
    <source>
        <dbReference type="SAM" id="Phobius"/>
    </source>
</evidence>
<dbReference type="EMBL" id="PDNC01000025">
    <property type="protein sequence ID" value="PGH05992.1"/>
    <property type="molecule type" value="Genomic_DNA"/>
</dbReference>
<dbReference type="OrthoDB" id="4195095at2759"/>
<dbReference type="SUPFAM" id="SSF48403">
    <property type="entry name" value="Ankyrin repeat"/>
    <property type="match status" value="1"/>
</dbReference>
<evidence type="ECO:0000256" key="2">
    <source>
        <dbReference type="ARBA" id="ARBA00023043"/>
    </source>
</evidence>
<reference evidence="6 7" key="1">
    <citation type="submission" date="2017-10" db="EMBL/GenBank/DDBJ databases">
        <title>Comparative genomics in systemic dimorphic fungi from Ajellomycetaceae.</title>
        <authorList>
            <person name="Munoz J.F."/>
            <person name="Mcewen J.G."/>
            <person name="Clay O.K."/>
            <person name="Cuomo C.A."/>
        </authorList>
    </citation>
    <scope>NUCLEOTIDE SEQUENCE [LARGE SCALE GENOMIC DNA]</scope>
    <source>
        <strain evidence="6 7">UAMH130</strain>
    </source>
</reference>
<keyword evidence="4" id="KW-1133">Transmembrane helix</keyword>
<proteinExistence type="predicted"/>
<name>A0A2B7XB85_9EURO</name>
<keyword evidence="2" id="KW-0040">ANK repeat</keyword>
<evidence type="ECO:0000313" key="7">
    <source>
        <dbReference type="Proteomes" id="UP000224080"/>
    </source>
</evidence>
<feature type="region of interest" description="Disordered" evidence="3">
    <location>
        <begin position="1117"/>
        <end position="1143"/>
    </location>
</feature>
<keyword evidence="4" id="KW-0812">Transmembrane</keyword>
<keyword evidence="7" id="KW-1185">Reference proteome</keyword>
<dbReference type="PANTHER" id="PTHR24161">
    <property type="entry name" value="ANK_REP_REGION DOMAIN-CONTAINING PROTEIN-RELATED"/>
    <property type="match status" value="1"/>
</dbReference>
<feature type="transmembrane region" description="Helical" evidence="4">
    <location>
        <begin position="59"/>
        <end position="78"/>
    </location>
</feature>
<feature type="transmembrane region" description="Helical" evidence="4">
    <location>
        <begin position="241"/>
        <end position="260"/>
    </location>
</feature>
<feature type="transmembrane region" description="Helical" evidence="4">
    <location>
        <begin position="197"/>
        <end position="221"/>
    </location>
</feature>
<keyword evidence="4" id="KW-0472">Membrane</keyword>
<keyword evidence="1" id="KW-0677">Repeat</keyword>
<evidence type="ECO:0000256" key="3">
    <source>
        <dbReference type="SAM" id="MobiDB-lite"/>
    </source>
</evidence>
<dbReference type="AlphaFoldDB" id="A0A2B7XB85"/>
<gene>
    <name evidence="6" type="ORF">GX51_02583</name>
</gene>
<sequence>MLLGLAIAVAFLSPLAAATSGWDEFTNNLATDLGPLITLFGEQVTKQFLSESLSIWDNVIFAMAPLGIITAVVSAIRVSDKSSLRAFIGRAQESRGSAEIELLSCTSETTSELWNEGGIARVFGKPIILELVYHRNRPDGSMPLEKTGIFTFKEATGIHKLWEREGPGIDESPLEDDRLRTPNLSLNIGIKRPRNDILIGIAIFSVLLQTRVLFFAAWIAYKHPSSFLKNGKEMSAYACPFVLTGTMATCLGMFLCALIIERTTSETYYKKVDGLDTEIFWIQPGGQKLGDQVFNAFVGKTNISRYVESNRVKRQVKEDYRLWAAVALTIGGFIIQFVGLRGMHAAVTLAQLGSTVIMGILRASLRSQRMSEDDNILTKDLSDDKKRLIVGHELDWFAMHLHELDEFEVLMHLGASNLQSTKEVSKKLYFTYDHDRSSAVESTPAVLRTLMARSRLAQLTSGPEAFSWEDMEFRQTVRQLHATLQDSVNILCMEAKFRTQTPFKIPVSYNGCGGKGEAFVELQFSRAAENTPSWKIDPSHLEALLGLWTWSKLVQLPKGTLPGLSHFRFLAPYDPNRPRFERGFQTWVPAEELRFIDMKITNRPFRGFGLPINDSSPQLLVSHRRGTTLRMCAHDLYIAALTAILAKISSIPENENSIPGKMGLLVLERLVIRAVKLSHTGIDSLVQAFMSSCLGTRQDAYSCIIPTLNLSRKLPKYSEIASLVSEKIETYKRDKGYDGIEWLLKWCATNCDEEDRVSAEMELLYFYCEMIFESHYSLQPIGWHGMIHIRDFVSSQEGLRQVQSYPGISLYIAKHLALESQIMELEDRGVKIAHADGFDKSQSVAKWSRLNNLLAVLFLAQLSPERAREPDTPEPESKLPIEWGAINRNVSMPDESDATGRRPLEWAAINGNLHMVRFILRDKSVTPSPDFENRDAISHASESGRADILELLLQRSVTTINYASRGSLKTPLIYAAERGHANTVALLLASQEIQIQQVDSSGFTALQTAVRKDHLEVVKELLKHEKTDPDFASDEYGHTPLYLAASNGHKLIALCFLRRSDVNFNCGALAAAAKNGYFLIASWLLRHSSLDVNQCSPPAAANKVQSLLERPDIDVNGEGQLASAPHDTRSENASSDARVNSPHASMSFSPLSVASEKGYTNIVELLLRRSEIDVNLHSPLARAAYHGSEKIVLLLLSHESVTVDIDRTVLIEGFQKPMTALECAAAGGHDSIVKLLQDHASSKQVQD</sequence>
<feature type="transmembrane region" description="Helical" evidence="4">
    <location>
        <begin position="320"/>
        <end position="339"/>
    </location>
</feature>
<comment type="caution">
    <text evidence="6">The sequence shown here is derived from an EMBL/GenBank/DDBJ whole genome shotgun (WGS) entry which is preliminary data.</text>
</comment>
<dbReference type="Pfam" id="PF00023">
    <property type="entry name" value="Ank"/>
    <property type="match status" value="1"/>
</dbReference>
<dbReference type="Pfam" id="PF12796">
    <property type="entry name" value="Ank_2"/>
    <property type="match status" value="2"/>
</dbReference>
<dbReference type="Gene3D" id="1.25.40.20">
    <property type="entry name" value="Ankyrin repeat-containing domain"/>
    <property type="match status" value="3"/>
</dbReference>
<organism evidence="6 7">
    <name type="scientific">Blastomyces parvus</name>
    <dbReference type="NCBI Taxonomy" id="2060905"/>
    <lineage>
        <taxon>Eukaryota</taxon>
        <taxon>Fungi</taxon>
        <taxon>Dikarya</taxon>
        <taxon>Ascomycota</taxon>
        <taxon>Pezizomycotina</taxon>
        <taxon>Eurotiomycetes</taxon>
        <taxon>Eurotiomycetidae</taxon>
        <taxon>Onygenales</taxon>
        <taxon>Ajellomycetaceae</taxon>
        <taxon>Blastomyces</taxon>
    </lineage>
</organism>
<feature type="signal peptide" evidence="5">
    <location>
        <begin position="1"/>
        <end position="18"/>
    </location>
</feature>
<feature type="compositionally biased region" description="Polar residues" evidence="3">
    <location>
        <begin position="1131"/>
        <end position="1143"/>
    </location>
</feature>
<feature type="chain" id="PRO_5012225503" evidence="5">
    <location>
        <begin position="19"/>
        <end position="1247"/>
    </location>
</feature>
<dbReference type="Proteomes" id="UP000224080">
    <property type="component" value="Unassembled WGS sequence"/>
</dbReference>
<keyword evidence="5" id="KW-0732">Signal</keyword>
<accession>A0A2B7XB85</accession>
<dbReference type="STRING" id="2060905.A0A2B7XB85"/>
<protein>
    <submittedName>
        <fullName evidence="6">Uncharacterized protein</fullName>
    </submittedName>
</protein>